<comment type="similarity">
    <text evidence="5">Belongs to the BI1 family.</text>
</comment>
<dbReference type="InterPro" id="IPR006214">
    <property type="entry name" value="Bax_inhibitor_1-related"/>
</dbReference>
<evidence type="ECO:0000256" key="3">
    <source>
        <dbReference type="ARBA" id="ARBA00022989"/>
    </source>
</evidence>
<keyword evidence="2 5" id="KW-0812">Transmembrane</keyword>
<proteinExistence type="inferred from homology"/>
<organism evidence="6 7">
    <name type="scientific">Hydra vulgaris</name>
    <name type="common">Hydra</name>
    <name type="synonym">Hydra attenuata</name>
    <dbReference type="NCBI Taxonomy" id="6087"/>
    <lineage>
        <taxon>Eukaryota</taxon>
        <taxon>Metazoa</taxon>
        <taxon>Cnidaria</taxon>
        <taxon>Hydrozoa</taxon>
        <taxon>Hydroidolina</taxon>
        <taxon>Anthoathecata</taxon>
        <taxon>Aplanulata</taxon>
        <taxon>Hydridae</taxon>
        <taxon>Hydra</taxon>
    </lineage>
</organism>
<comment type="subcellular location">
    <subcellularLocation>
        <location evidence="1">Membrane</location>
        <topology evidence="1">Multi-pass membrane protein</topology>
    </subcellularLocation>
</comment>
<keyword evidence="4 5" id="KW-0472">Membrane</keyword>
<feature type="transmembrane region" description="Helical" evidence="5">
    <location>
        <begin position="175"/>
        <end position="196"/>
    </location>
</feature>
<evidence type="ECO:0000256" key="5">
    <source>
        <dbReference type="RuleBase" id="RU004379"/>
    </source>
</evidence>
<sequence length="327" mass="34906">MLSRFSVLKVCQISSITRNVVVRFTNGKDAIKHIPKRNLQTHTQTGWRSWDAVKKPTGITAENAGRAVLGGASAAAIAGLCFYGLGLSNEVGAIDVARFWPEEMRARVKSTYLYFTGSLGLTAVSAFYMSRTQAIYRMMGASPWLVIGGSMVAMIGSSILCQAIEYEKGLNAKHFAWAVHSGVVGIVIAPMILLGGPLVARAAIYTAGTVAGLTLTAACAPNDKFLTWGGPLSLALGGICVASLGGMFLPASSAAVPVINSLVTYGGLIIFGGFMLYDTQKIIKQAEISTYRGQKYDPINSSIGIYMDTINIFIRILMIMSGNNRKK</sequence>
<name>A0ABM4BTK2_HYDVU</name>
<feature type="transmembrane region" description="Helical" evidence="5">
    <location>
        <begin position="258"/>
        <end position="277"/>
    </location>
</feature>
<evidence type="ECO:0000313" key="6">
    <source>
        <dbReference type="Proteomes" id="UP001652625"/>
    </source>
</evidence>
<feature type="transmembrane region" description="Helical" evidence="5">
    <location>
        <begin position="232"/>
        <end position="252"/>
    </location>
</feature>
<feature type="transmembrane region" description="Helical" evidence="5">
    <location>
        <begin position="112"/>
        <end position="129"/>
    </location>
</feature>
<evidence type="ECO:0000256" key="1">
    <source>
        <dbReference type="ARBA" id="ARBA00004141"/>
    </source>
</evidence>
<evidence type="ECO:0000313" key="7">
    <source>
        <dbReference type="RefSeq" id="XP_065652492.1"/>
    </source>
</evidence>
<keyword evidence="6" id="KW-1185">Reference proteome</keyword>
<feature type="transmembrane region" description="Helical" evidence="5">
    <location>
        <begin position="202"/>
        <end position="220"/>
    </location>
</feature>
<accession>A0ABM4BTK2</accession>
<feature type="transmembrane region" description="Helical" evidence="5">
    <location>
        <begin position="141"/>
        <end position="163"/>
    </location>
</feature>
<dbReference type="RefSeq" id="XP_065652492.1">
    <property type="nucleotide sequence ID" value="XM_065796420.1"/>
</dbReference>
<gene>
    <name evidence="7" type="primary">LOC100210446</name>
</gene>
<dbReference type="PANTHER" id="PTHR23291:SF112">
    <property type="entry name" value="GROWTH HORMONE-INDUCIBLE TRANSMEMBRANE PROTEIN"/>
    <property type="match status" value="1"/>
</dbReference>
<dbReference type="Pfam" id="PF01027">
    <property type="entry name" value="Bax1-I"/>
    <property type="match status" value="1"/>
</dbReference>
<protein>
    <submittedName>
        <fullName evidence="7">Growth hormone-inducible transmembrane protein isoform X2</fullName>
    </submittedName>
</protein>
<evidence type="ECO:0000256" key="2">
    <source>
        <dbReference type="ARBA" id="ARBA00022692"/>
    </source>
</evidence>
<dbReference type="PANTHER" id="PTHR23291">
    <property type="entry name" value="BAX INHIBITOR-RELATED"/>
    <property type="match status" value="1"/>
</dbReference>
<keyword evidence="3 5" id="KW-1133">Transmembrane helix</keyword>
<evidence type="ECO:0000256" key="4">
    <source>
        <dbReference type="ARBA" id="ARBA00023136"/>
    </source>
</evidence>
<dbReference type="GeneID" id="100210446"/>
<dbReference type="Proteomes" id="UP001652625">
    <property type="component" value="Chromosome 04"/>
</dbReference>
<reference evidence="7" key="1">
    <citation type="submission" date="2025-08" db="UniProtKB">
        <authorList>
            <consortium name="RefSeq"/>
        </authorList>
    </citation>
    <scope>IDENTIFICATION</scope>
</reference>